<evidence type="ECO:0000313" key="3">
    <source>
        <dbReference type="EMBL" id="CAG5118471.1"/>
    </source>
</evidence>
<accession>A0A8S3YTE8</accession>
<feature type="non-terminal residue" evidence="3">
    <location>
        <position position="1"/>
    </location>
</feature>
<dbReference type="InterPro" id="IPR056306">
    <property type="entry name" value="Ig-CFAP74_2nd"/>
</dbReference>
<dbReference type="EMBL" id="CAJHNH020000557">
    <property type="protein sequence ID" value="CAG5118471.1"/>
    <property type="molecule type" value="Genomic_DNA"/>
</dbReference>
<feature type="domain" description="CFAP74 second Ig-like" evidence="2">
    <location>
        <begin position="426"/>
        <end position="468"/>
    </location>
</feature>
<evidence type="ECO:0000259" key="2">
    <source>
        <dbReference type="Pfam" id="PF24770"/>
    </source>
</evidence>
<dbReference type="PANTHER" id="PTHR22538:SF0">
    <property type="entry name" value="CILIA- AND FLAGELLA-ASSOCIATED PROTEIN 74"/>
    <property type="match status" value="1"/>
</dbReference>
<proteinExistence type="predicted"/>
<dbReference type="InterPro" id="IPR013783">
    <property type="entry name" value="Ig-like_fold"/>
</dbReference>
<dbReference type="Pfam" id="PF24771">
    <property type="entry name" value="Ig_CFAP74_1st"/>
    <property type="match status" value="1"/>
</dbReference>
<organism evidence="3 4">
    <name type="scientific">Candidula unifasciata</name>
    <dbReference type="NCBI Taxonomy" id="100452"/>
    <lineage>
        <taxon>Eukaryota</taxon>
        <taxon>Metazoa</taxon>
        <taxon>Spiralia</taxon>
        <taxon>Lophotrochozoa</taxon>
        <taxon>Mollusca</taxon>
        <taxon>Gastropoda</taxon>
        <taxon>Heterobranchia</taxon>
        <taxon>Euthyneura</taxon>
        <taxon>Panpulmonata</taxon>
        <taxon>Eupulmonata</taxon>
        <taxon>Stylommatophora</taxon>
        <taxon>Helicina</taxon>
        <taxon>Helicoidea</taxon>
        <taxon>Geomitridae</taxon>
        <taxon>Candidula</taxon>
    </lineage>
</organism>
<evidence type="ECO:0000313" key="4">
    <source>
        <dbReference type="Proteomes" id="UP000678393"/>
    </source>
</evidence>
<keyword evidence="1" id="KW-0175">Coiled coil</keyword>
<sequence>KWEDALNDAERRHIHAVEEAEKSHERANKYLSKTLAKLKKRQQEEQDRYNSEMIRKMDMLLKLKKDIANNRENLRVIRARNVSIERSKILKEQEEMNKILAEGGNPEEMMLIKKRKNEMEKKKQQFEAEQKLKKAMVLEKILREEENIKRKIQQQPYLFDDPEREKTLRVGPAKKKLPMALLECLAIDVCEPADVDKIDDEKRKEIQTATEEFQEEETEEEEDTAYLQTAKFSFSRGENKEDFLEAEEDEDTQMDLAKPEFEGLWDKQTKAYKSAKLADDLSAKPVNGSKMEKEILKKTLEKTREAIVKPQIAAGKEFSGRPFYSKPNVIHFKDFVVGKFYKKKAILTNVSYSVNYIRFLEVSDSLKDFIKISFEPPGQMSAGMSCEITVNFKPLLNVDLKGEVHFLTQTGPFQVPLLCSTRKCDLSVDTKVVHFGTSVIGETLKRSFVLTNHGSLGTQFQFFKGTEIKPDKTVAEADQDQM</sequence>
<evidence type="ECO:0000256" key="1">
    <source>
        <dbReference type="SAM" id="Coils"/>
    </source>
</evidence>
<dbReference type="Proteomes" id="UP000678393">
    <property type="component" value="Unassembled WGS sequence"/>
</dbReference>
<gene>
    <name evidence="3" type="ORF">CUNI_LOCUS4029</name>
</gene>
<feature type="non-terminal residue" evidence="3">
    <location>
        <position position="482"/>
    </location>
</feature>
<dbReference type="AlphaFoldDB" id="A0A8S3YTE8"/>
<reference evidence="3" key="1">
    <citation type="submission" date="2021-04" db="EMBL/GenBank/DDBJ databases">
        <authorList>
            <consortium name="Molecular Ecology Group"/>
        </authorList>
    </citation>
    <scope>NUCLEOTIDE SEQUENCE</scope>
</reference>
<dbReference type="PANTHER" id="PTHR22538">
    <property type="entry name" value="CILIA- AND FLAGELLA-ASSOCIATED PROTEIN 74"/>
    <property type="match status" value="1"/>
</dbReference>
<protein>
    <recommendedName>
        <fullName evidence="2">CFAP74 second Ig-like domain-containing protein</fullName>
    </recommendedName>
</protein>
<keyword evidence="4" id="KW-1185">Reference proteome</keyword>
<name>A0A8S3YTE8_9EUPU</name>
<comment type="caution">
    <text evidence="3">The sequence shown here is derived from an EMBL/GenBank/DDBJ whole genome shotgun (WGS) entry which is preliminary data.</text>
</comment>
<dbReference type="Pfam" id="PF24770">
    <property type="entry name" value="Ig-CFAP74_2"/>
    <property type="match status" value="1"/>
</dbReference>
<feature type="coiled-coil region" evidence="1">
    <location>
        <begin position="109"/>
        <end position="155"/>
    </location>
</feature>
<dbReference type="OrthoDB" id="6148085at2759"/>
<dbReference type="Gene3D" id="2.60.40.10">
    <property type="entry name" value="Immunoglobulins"/>
    <property type="match status" value="1"/>
</dbReference>